<comment type="similarity">
    <text evidence="2 7">Belongs to the major facilitator superfamily. Sugar transporter (TC 2.A.1.1) family.</text>
</comment>
<dbReference type="EMBL" id="ML735721">
    <property type="protein sequence ID" value="KAE8419020.1"/>
    <property type="molecule type" value="Genomic_DNA"/>
</dbReference>
<feature type="transmembrane region" description="Helical" evidence="8">
    <location>
        <begin position="167"/>
        <end position="184"/>
    </location>
</feature>
<evidence type="ECO:0000256" key="7">
    <source>
        <dbReference type="RuleBase" id="RU003346"/>
    </source>
</evidence>
<dbReference type="SUPFAM" id="SSF103473">
    <property type="entry name" value="MFS general substrate transporter"/>
    <property type="match status" value="1"/>
</dbReference>
<dbReference type="Pfam" id="PF00083">
    <property type="entry name" value="Sugar_tr"/>
    <property type="match status" value="1"/>
</dbReference>
<protein>
    <submittedName>
        <fullName evidence="11">General substrate transporter</fullName>
    </submittedName>
</protein>
<evidence type="ECO:0000313" key="11">
    <source>
        <dbReference type="EMBL" id="KAE8419020.1"/>
    </source>
</evidence>
<evidence type="ECO:0000313" key="12">
    <source>
        <dbReference type="Proteomes" id="UP000325395"/>
    </source>
</evidence>
<reference evidence="11 12" key="1">
    <citation type="submission" date="2019-04" db="EMBL/GenBank/DDBJ databases">
        <authorList>
            <consortium name="DOE Joint Genome Institute"/>
            <person name="Mondo S."/>
            <person name="Kjaerbolling I."/>
            <person name="Vesth T."/>
            <person name="Frisvad J.C."/>
            <person name="Nybo J.L."/>
            <person name="Theobald S."/>
            <person name="Kildgaard S."/>
            <person name="Isbrandt T."/>
            <person name="Kuo A."/>
            <person name="Sato A."/>
            <person name="Lyhne E.K."/>
            <person name="Kogle M.E."/>
            <person name="Wiebenga A."/>
            <person name="Kun R.S."/>
            <person name="Lubbers R.J."/>
            <person name="Makela M.R."/>
            <person name="Barry K."/>
            <person name="Chovatia M."/>
            <person name="Clum A."/>
            <person name="Daum C."/>
            <person name="Haridas S."/>
            <person name="He G."/>
            <person name="LaButti K."/>
            <person name="Lipzen A."/>
            <person name="Riley R."/>
            <person name="Salamov A."/>
            <person name="Simmons B.A."/>
            <person name="Magnuson J.K."/>
            <person name="Henrissat B."/>
            <person name="Mortensen U.H."/>
            <person name="Larsen T.O."/>
            <person name="Devries R.P."/>
            <person name="Grigoriev I.V."/>
            <person name="Machida M."/>
            <person name="Baker S.E."/>
            <person name="Andersen M.R."/>
            <person name="Cantor M.N."/>
            <person name="Hua S.X."/>
        </authorList>
    </citation>
    <scope>NUCLEOTIDE SEQUENCE [LARGE SCALE GENOMIC DNA]</scope>
    <source>
        <strain evidence="11 12">CBS 117616</strain>
    </source>
</reference>
<evidence type="ECO:0000256" key="5">
    <source>
        <dbReference type="ARBA" id="ARBA00022989"/>
    </source>
</evidence>
<name>A0ABQ6WPG8_9EURO</name>
<organism evidence="11 12">
    <name type="scientific">Aspergillus pseudocaelatus</name>
    <dbReference type="NCBI Taxonomy" id="1825620"/>
    <lineage>
        <taxon>Eukaryota</taxon>
        <taxon>Fungi</taxon>
        <taxon>Dikarya</taxon>
        <taxon>Ascomycota</taxon>
        <taxon>Pezizomycotina</taxon>
        <taxon>Eurotiomycetes</taxon>
        <taxon>Eurotiomycetidae</taxon>
        <taxon>Eurotiales</taxon>
        <taxon>Aspergillaceae</taxon>
        <taxon>Aspergillus</taxon>
        <taxon>Aspergillus subgen. Circumdati</taxon>
    </lineage>
</organism>
<evidence type="ECO:0000256" key="1">
    <source>
        <dbReference type="ARBA" id="ARBA00004141"/>
    </source>
</evidence>
<keyword evidence="6 8" id="KW-0472">Membrane</keyword>
<dbReference type="InterPro" id="IPR036259">
    <property type="entry name" value="MFS_trans_sf"/>
</dbReference>
<keyword evidence="9" id="KW-0732">Signal</keyword>
<evidence type="ECO:0000256" key="9">
    <source>
        <dbReference type="SAM" id="SignalP"/>
    </source>
</evidence>
<dbReference type="Gene3D" id="1.20.1250.20">
    <property type="entry name" value="MFS general substrate transporter like domains"/>
    <property type="match status" value="1"/>
</dbReference>
<proteinExistence type="inferred from homology"/>
<feature type="transmembrane region" description="Helical" evidence="8">
    <location>
        <begin position="289"/>
        <end position="310"/>
    </location>
</feature>
<evidence type="ECO:0000256" key="3">
    <source>
        <dbReference type="ARBA" id="ARBA00022448"/>
    </source>
</evidence>
<evidence type="ECO:0000256" key="8">
    <source>
        <dbReference type="SAM" id="Phobius"/>
    </source>
</evidence>
<feature type="chain" id="PRO_5046496178" evidence="9">
    <location>
        <begin position="21"/>
        <end position="462"/>
    </location>
</feature>
<accession>A0ABQ6WPG8</accession>
<sequence>MLTNIYVLAVLCTLGGTVSGSNSMSMTLWSNHDGYVSYFRPETEIQQTTIAESASIAAFFGAIIAGHLSDYFGRRAQLMIAAVVWTIGSALQCSAQSIAHLIVGRVVGGLAAGMTSQGTVYLAELAPRDIRGRIVGFQQWTISLGIFATYLIAYACTYHTWGFRLSWGLQGFPGLILLVSLLFFPESPRWLAVQGRWTECEETLAALYGHGGYGSQTTSEEISRLKETVDITRDAKQTHFFDLFRRCHLRHTVCGISVQMGQGLLGPDIAMYYIPSWLMMAGQAGDTSLIATSITSSLYLFFIGATLIIVDLVNRRYLLIAGAAICMGAQYALAGVMASHGSVASLLPSCVWVVPGSNARVLISLACVFTAIYSMTWAPLSWIYCAEIFPLRQRAKGVALSTAMNEIVKIVLGFTMDVGFENLQWGMYVMFGVFGTTPVGSVYFLFPDTRRRALEDILFAYH</sequence>
<feature type="transmembrane region" description="Helical" evidence="8">
    <location>
        <begin position="361"/>
        <end position="385"/>
    </location>
</feature>
<feature type="transmembrane region" description="Helical" evidence="8">
    <location>
        <begin position="397"/>
        <end position="416"/>
    </location>
</feature>
<dbReference type="InterPro" id="IPR003663">
    <property type="entry name" value="Sugar/inositol_transpt"/>
</dbReference>
<feature type="domain" description="Major facilitator superfamily (MFS) profile" evidence="10">
    <location>
        <begin position="8"/>
        <end position="450"/>
    </location>
</feature>
<keyword evidence="5 8" id="KW-1133">Transmembrane helix</keyword>
<dbReference type="PRINTS" id="PR00171">
    <property type="entry name" value="SUGRTRNSPORT"/>
</dbReference>
<feature type="signal peptide" evidence="9">
    <location>
        <begin position="1"/>
        <end position="20"/>
    </location>
</feature>
<feature type="transmembrane region" description="Helical" evidence="8">
    <location>
        <begin position="317"/>
        <end position="341"/>
    </location>
</feature>
<dbReference type="Proteomes" id="UP000325395">
    <property type="component" value="Unassembled WGS sequence"/>
</dbReference>
<dbReference type="PANTHER" id="PTHR48022">
    <property type="entry name" value="PLASTIDIC GLUCOSE TRANSPORTER 4"/>
    <property type="match status" value="1"/>
</dbReference>
<dbReference type="NCBIfam" id="TIGR00879">
    <property type="entry name" value="SP"/>
    <property type="match status" value="1"/>
</dbReference>
<feature type="transmembrane region" description="Helical" evidence="8">
    <location>
        <begin position="47"/>
        <end position="69"/>
    </location>
</feature>
<evidence type="ECO:0000256" key="6">
    <source>
        <dbReference type="ARBA" id="ARBA00023136"/>
    </source>
</evidence>
<gene>
    <name evidence="11" type="ORF">BDV36DRAFT_282594</name>
</gene>
<evidence type="ECO:0000259" key="10">
    <source>
        <dbReference type="PROSITE" id="PS50850"/>
    </source>
</evidence>
<dbReference type="PANTHER" id="PTHR48022:SF54">
    <property type="entry name" value="GLUCOSE TRANSPORTER, PUTATIVE (AFU_ORTHOLOGUE AFUA_8G00890)-RELATED"/>
    <property type="match status" value="1"/>
</dbReference>
<dbReference type="InterPro" id="IPR020846">
    <property type="entry name" value="MFS_dom"/>
</dbReference>
<dbReference type="InterPro" id="IPR005828">
    <property type="entry name" value="MFS_sugar_transport-like"/>
</dbReference>
<evidence type="ECO:0000256" key="2">
    <source>
        <dbReference type="ARBA" id="ARBA00010992"/>
    </source>
</evidence>
<evidence type="ECO:0000256" key="4">
    <source>
        <dbReference type="ARBA" id="ARBA00022692"/>
    </source>
</evidence>
<feature type="transmembrane region" description="Helical" evidence="8">
    <location>
        <begin position="140"/>
        <end position="161"/>
    </location>
</feature>
<dbReference type="InterPro" id="IPR050360">
    <property type="entry name" value="MFS_Sugar_Transporters"/>
</dbReference>
<comment type="subcellular location">
    <subcellularLocation>
        <location evidence="1">Membrane</location>
        <topology evidence="1">Multi-pass membrane protein</topology>
    </subcellularLocation>
</comment>
<dbReference type="PROSITE" id="PS50850">
    <property type="entry name" value="MFS"/>
    <property type="match status" value="1"/>
</dbReference>
<keyword evidence="4 8" id="KW-0812">Transmembrane</keyword>
<feature type="transmembrane region" description="Helical" evidence="8">
    <location>
        <begin position="428"/>
        <end position="446"/>
    </location>
</feature>
<keyword evidence="12" id="KW-1185">Reference proteome</keyword>
<keyword evidence="3 7" id="KW-0813">Transport</keyword>